<feature type="transmembrane region" description="Helical" evidence="1">
    <location>
        <begin position="122"/>
        <end position="143"/>
    </location>
</feature>
<dbReference type="STRING" id="1618207.UM93_16650"/>
<proteinExistence type="predicted"/>
<dbReference type="InterPro" id="IPR045931">
    <property type="entry name" value="DUF6350"/>
</dbReference>
<evidence type="ECO:0000313" key="3">
    <source>
        <dbReference type="Proteomes" id="UP000061839"/>
    </source>
</evidence>
<dbReference type="OrthoDB" id="3742900at2"/>
<feature type="transmembrane region" description="Helical" evidence="1">
    <location>
        <begin position="90"/>
        <end position="110"/>
    </location>
</feature>
<feature type="transmembrane region" description="Helical" evidence="1">
    <location>
        <begin position="21"/>
        <end position="45"/>
    </location>
</feature>
<name>A0A0D4C2C5_9MICC</name>
<keyword evidence="3" id="KW-1185">Reference proteome</keyword>
<dbReference type="AlphaFoldDB" id="A0A0D4C2C5"/>
<accession>A0A0D4C2C5</accession>
<organism evidence="2 3">
    <name type="scientific">Psychromicrobium lacuslunae</name>
    <dbReference type="NCBI Taxonomy" id="1618207"/>
    <lineage>
        <taxon>Bacteria</taxon>
        <taxon>Bacillati</taxon>
        <taxon>Actinomycetota</taxon>
        <taxon>Actinomycetes</taxon>
        <taxon>Micrococcales</taxon>
        <taxon>Micrococcaceae</taxon>
        <taxon>Psychromicrobium</taxon>
    </lineage>
</organism>
<feature type="transmembrane region" description="Helical" evidence="1">
    <location>
        <begin position="400"/>
        <end position="422"/>
    </location>
</feature>
<evidence type="ECO:0000313" key="2">
    <source>
        <dbReference type="EMBL" id="AJT42694.1"/>
    </source>
</evidence>
<feature type="transmembrane region" description="Helical" evidence="1">
    <location>
        <begin position="311"/>
        <end position="333"/>
    </location>
</feature>
<reference evidence="2 3" key="1">
    <citation type="journal article" date="2015" name="Genome Announc.">
        <title>Complete Genome Sequencing of Protease-Producing Novel Arthrobacter sp. Strain IHBB 11108 Using PacBio Single-Molecule Real-Time Sequencing Technology.</title>
        <authorList>
            <person name="Kiran S."/>
            <person name="Swarnkar M.K."/>
            <person name="Pal M."/>
            <person name="Thakur R."/>
            <person name="Tewari R."/>
            <person name="Singh A.K."/>
            <person name="Gulati A."/>
        </authorList>
    </citation>
    <scope>NUCLEOTIDE SEQUENCE [LARGE SCALE GENOMIC DNA]</scope>
    <source>
        <strain evidence="2 3">IHBB 11108</strain>
    </source>
</reference>
<dbReference type="Proteomes" id="UP000061839">
    <property type="component" value="Chromosome"/>
</dbReference>
<keyword evidence="1" id="KW-1133">Transmembrane helix</keyword>
<protein>
    <submittedName>
        <fullName evidence="2">Membrane protein</fullName>
    </submittedName>
</protein>
<gene>
    <name evidence="2" type="ORF">UM93_16650</name>
</gene>
<evidence type="ECO:0000256" key="1">
    <source>
        <dbReference type="SAM" id="Phobius"/>
    </source>
</evidence>
<dbReference type="EMBL" id="CP011005">
    <property type="protein sequence ID" value="AJT42694.1"/>
    <property type="molecule type" value="Genomic_DNA"/>
</dbReference>
<dbReference type="RefSeq" id="WP_045076582.1">
    <property type="nucleotide sequence ID" value="NZ_CP011005.1"/>
</dbReference>
<dbReference type="Pfam" id="PF19877">
    <property type="entry name" value="DUF6350"/>
    <property type="match status" value="1"/>
</dbReference>
<feature type="transmembrane region" description="Helical" evidence="1">
    <location>
        <begin position="203"/>
        <end position="229"/>
    </location>
</feature>
<keyword evidence="1" id="KW-0472">Membrane</keyword>
<feature type="transmembrane region" description="Helical" evidence="1">
    <location>
        <begin position="149"/>
        <end position="172"/>
    </location>
</feature>
<dbReference type="HOGENOM" id="CLU_033238_3_1_11"/>
<dbReference type="PATRIC" id="fig|1618207.4.peg.3383"/>
<dbReference type="KEGG" id="ari:UM93_16650"/>
<keyword evidence="1" id="KW-0812">Transmembrane</keyword>
<feature type="transmembrane region" description="Helical" evidence="1">
    <location>
        <begin position="353"/>
        <end position="380"/>
    </location>
</feature>
<sequence length="442" mass="46310">MKLTRGQSGQRGIPMPLWLQGVLESAQLAIIVAALMIVPVGAVYFSNGFGNQPFDSAARLAGQAWLLVHGVPLQISVATGASSAELHSGLLSLIPFGLTLIPFFFAWRAGRRLARASYTDQLWQALCGALLIYAALGFATGYICSDHNVSASLLMATLVPLIPVALGLVIGARREAGSWGRLIGVDTVERMARFSQRSRWAGSYLWSVVKAGFLAVIVLMGISALIFAVNLALHWADVVAVYQGLKTGPVGGAALTIAQLGYFPNLAVWTMAWSSGSGFAVGIGSSVGPLGTSVAPLPAIPLLGALPVGQLSWGVLALAVPVLAGLLAGWWFLREGENHFDEWLSIKVPQRWLSASLSTISLALLVGLGAGILAAVLAWLSGGSAGIGRLSEVGPQPLNTAFWVACEVALGVLIGSLVAPWLEGARQRAGLAEDFEPFEEAE</sequence>